<organism evidence="2 3">
    <name type="scientific">Lelliottia aquatilis</name>
    <dbReference type="NCBI Taxonomy" id="2080838"/>
    <lineage>
        <taxon>Bacteria</taxon>
        <taxon>Pseudomonadati</taxon>
        <taxon>Pseudomonadota</taxon>
        <taxon>Gammaproteobacteria</taxon>
        <taxon>Enterobacterales</taxon>
        <taxon>Enterobacteriaceae</taxon>
        <taxon>Lelliottia</taxon>
    </lineage>
</organism>
<sequence>MTKTGTGVAVSLLLGWLMAGNVQAATDAAPAGAGRTAAMDSLYGQRMDVCLNELNTLKNVDQSGYDRQARELNAEMTRAVRYLLQRDQLNQEMRSVMDKLYQARLTGQCQSVHNTLFDVLLVQANGGEVRAGGDK</sequence>
<dbReference type="RefSeq" id="WP_103948163.1">
    <property type="nucleotide sequence ID" value="NZ_PQVR01000024.1"/>
</dbReference>
<gene>
    <name evidence="2" type="ORF">C3712_22335</name>
</gene>
<feature type="chain" id="PRO_5046719033" evidence="1">
    <location>
        <begin position="25"/>
        <end position="135"/>
    </location>
</feature>
<comment type="caution">
    <text evidence="2">The sequence shown here is derived from an EMBL/GenBank/DDBJ whole genome shotgun (WGS) entry which is preliminary data.</text>
</comment>
<accession>A0ABX4ZVF8</accession>
<evidence type="ECO:0000313" key="3">
    <source>
        <dbReference type="Proteomes" id="UP000237025"/>
    </source>
</evidence>
<proteinExistence type="predicted"/>
<dbReference type="Proteomes" id="UP000237025">
    <property type="component" value="Unassembled WGS sequence"/>
</dbReference>
<evidence type="ECO:0000256" key="1">
    <source>
        <dbReference type="SAM" id="SignalP"/>
    </source>
</evidence>
<feature type="signal peptide" evidence="1">
    <location>
        <begin position="1"/>
        <end position="24"/>
    </location>
</feature>
<name>A0ABX4ZVF8_9ENTR</name>
<keyword evidence="3" id="KW-1185">Reference proteome</keyword>
<keyword evidence="1" id="KW-0732">Signal</keyword>
<dbReference type="EMBL" id="PQVW01000026">
    <property type="protein sequence ID" value="POZ18949.1"/>
    <property type="molecule type" value="Genomic_DNA"/>
</dbReference>
<reference evidence="2 3" key="1">
    <citation type="submission" date="2018-02" db="EMBL/GenBank/DDBJ databases">
        <title>Lelliotia aquatilis sp. nov., isolated from drinking water.</title>
        <authorList>
            <person name="Kaempfer P."/>
            <person name="Glaeser S."/>
            <person name="Exner M."/>
            <person name="Doijad S."/>
            <person name="Chakraborty T."/>
        </authorList>
    </citation>
    <scope>NUCLEOTIDE SEQUENCE [LARGE SCALE GENOMIC DNA]</scope>
    <source>
        <strain evidence="2 3">6331-17</strain>
    </source>
</reference>
<protein>
    <submittedName>
        <fullName evidence="2">Uncharacterized protein</fullName>
    </submittedName>
</protein>
<evidence type="ECO:0000313" key="2">
    <source>
        <dbReference type="EMBL" id="POZ18949.1"/>
    </source>
</evidence>